<gene>
    <name evidence="2" type="ORF">PV02_10715</name>
</gene>
<evidence type="ECO:0000313" key="2">
    <source>
        <dbReference type="EMBL" id="MCQ6963552.1"/>
    </source>
</evidence>
<feature type="compositionally biased region" description="Basic and acidic residues" evidence="1">
    <location>
        <begin position="162"/>
        <end position="171"/>
    </location>
</feature>
<reference evidence="2 3" key="1">
    <citation type="journal article" date="2011" name="Appl. Environ. Microbiol.">
        <title>Methanogenic archaea isolated from Taiwan's Chelungpu fault.</title>
        <authorList>
            <person name="Wu S.Y."/>
            <person name="Lai M.C."/>
        </authorList>
    </citation>
    <scope>NUCLEOTIDE SEQUENCE [LARGE SCALE GENOMIC DNA]</scope>
    <source>
        <strain evidence="2 3">St545Mb</strain>
    </source>
</reference>
<protein>
    <submittedName>
        <fullName evidence="2">Uncharacterized protein</fullName>
    </submittedName>
</protein>
<feature type="region of interest" description="Disordered" evidence="1">
    <location>
        <begin position="162"/>
        <end position="198"/>
    </location>
</feature>
<proteinExistence type="predicted"/>
<name>A0AAE3HC59_9EURY</name>
<dbReference type="RefSeq" id="WP_256623444.1">
    <property type="nucleotide sequence ID" value="NZ_JTEO01000006.1"/>
</dbReference>
<dbReference type="Proteomes" id="UP001206983">
    <property type="component" value="Unassembled WGS sequence"/>
</dbReference>
<dbReference type="AlphaFoldDB" id="A0AAE3HC59"/>
<sequence length="198" mass="22812">MGLADRDYTNRDNTNRNYGAKIQYTQNVSNIIQKSSLLCDYCKKEIEIKLVTEKQTRSKIERGLVIDEIIEVVVERQNSLICSTCGGAFCPECIKSYYKDKNSFVLTNICKGCEQKSEEKLKKECSHKYLKSLIRSDEYFDYFEIECIYCGNKKGIAEPIKKIGHEPEPKQKGIPQTKPKSKNKGISKILNSVKRTFR</sequence>
<evidence type="ECO:0000256" key="1">
    <source>
        <dbReference type="SAM" id="MobiDB-lite"/>
    </source>
</evidence>
<comment type="caution">
    <text evidence="2">The sequence shown here is derived from an EMBL/GenBank/DDBJ whole genome shotgun (WGS) entry which is preliminary data.</text>
</comment>
<accession>A0AAE3HC59</accession>
<organism evidence="2 3">
    <name type="scientific">Methanolobus chelungpuianus</name>
    <dbReference type="NCBI Taxonomy" id="502115"/>
    <lineage>
        <taxon>Archaea</taxon>
        <taxon>Methanobacteriati</taxon>
        <taxon>Methanobacteriota</taxon>
        <taxon>Stenosarchaea group</taxon>
        <taxon>Methanomicrobia</taxon>
        <taxon>Methanosarcinales</taxon>
        <taxon>Methanosarcinaceae</taxon>
        <taxon>Methanolobus</taxon>
    </lineage>
</organism>
<dbReference type="EMBL" id="JTEO01000006">
    <property type="protein sequence ID" value="MCQ6963552.1"/>
    <property type="molecule type" value="Genomic_DNA"/>
</dbReference>
<keyword evidence="3" id="KW-1185">Reference proteome</keyword>
<evidence type="ECO:0000313" key="3">
    <source>
        <dbReference type="Proteomes" id="UP001206983"/>
    </source>
</evidence>
<feature type="compositionally biased region" description="Polar residues" evidence="1">
    <location>
        <begin position="189"/>
        <end position="198"/>
    </location>
</feature>